<reference evidence="11" key="1">
    <citation type="submission" date="2023-09" db="EMBL/GenBank/DDBJ databases">
        <authorList>
            <person name="Zeng C."/>
        </authorList>
    </citation>
    <scope>NUCLEOTIDE SEQUENCE</scope>
    <source>
        <strain evidence="11">ZCY20-5</strain>
    </source>
</reference>
<feature type="domain" description="ABC transporter" evidence="9">
    <location>
        <begin position="351"/>
        <end position="585"/>
    </location>
</feature>
<dbReference type="EMBL" id="CP135996">
    <property type="protein sequence ID" value="WOC31387.1"/>
    <property type="molecule type" value="Genomic_DNA"/>
</dbReference>
<evidence type="ECO:0000256" key="3">
    <source>
        <dbReference type="ARBA" id="ARBA00022692"/>
    </source>
</evidence>
<feature type="transmembrane region" description="Helical" evidence="8">
    <location>
        <begin position="175"/>
        <end position="193"/>
    </location>
</feature>
<dbReference type="Pfam" id="PF00005">
    <property type="entry name" value="ABC_tran"/>
    <property type="match status" value="1"/>
</dbReference>
<dbReference type="InterPro" id="IPR036640">
    <property type="entry name" value="ABC1_TM_sf"/>
</dbReference>
<feature type="transmembrane region" description="Helical" evidence="8">
    <location>
        <begin position="71"/>
        <end position="92"/>
    </location>
</feature>
<dbReference type="KEGG" id="carl:PXC00_09165"/>
<feature type="transmembrane region" description="Helical" evidence="8">
    <location>
        <begin position="151"/>
        <end position="169"/>
    </location>
</feature>
<dbReference type="SUPFAM" id="SSF90123">
    <property type="entry name" value="ABC transporter transmembrane region"/>
    <property type="match status" value="1"/>
</dbReference>
<keyword evidence="3 8" id="KW-0812">Transmembrane</keyword>
<dbReference type="InterPro" id="IPR003593">
    <property type="entry name" value="AAA+_ATPase"/>
</dbReference>
<dbReference type="PROSITE" id="PS00211">
    <property type="entry name" value="ABC_TRANSPORTER_1"/>
    <property type="match status" value="1"/>
</dbReference>
<dbReference type="GO" id="GO:0005524">
    <property type="term" value="F:ATP binding"/>
    <property type="evidence" value="ECO:0007669"/>
    <property type="project" value="UniProtKB-KW"/>
</dbReference>
<reference evidence="11" key="2">
    <citation type="submission" date="2024-06" db="EMBL/GenBank/DDBJ databases">
        <title>Caproicibacterium argilliputei sp. nov, a novel caproic acid producing anaerobic bacterium isolated from pit mud.</title>
        <authorList>
            <person name="Xia S."/>
        </authorList>
    </citation>
    <scope>NUCLEOTIDE SEQUENCE</scope>
    <source>
        <strain evidence="11">ZCY20-5</strain>
    </source>
</reference>
<dbReference type="InterPro" id="IPR003439">
    <property type="entry name" value="ABC_transporter-like_ATP-bd"/>
</dbReference>
<dbReference type="InterPro" id="IPR017871">
    <property type="entry name" value="ABC_transporter-like_CS"/>
</dbReference>
<dbReference type="RefSeq" id="WP_275845207.1">
    <property type="nucleotide sequence ID" value="NZ_CP135996.1"/>
</dbReference>
<proteinExistence type="predicted"/>
<keyword evidence="12" id="KW-1185">Reference proteome</keyword>
<dbReference type="FunFam" id="3.40.50.300:FF:000287">
    <property type="entry name" value="Multidrug ABC transporter ATP-binding protein"/>
    <property type="match status" value="1"/>
</dbReference>
<dbReference type="Gene3D" id="3.40.50.300">
    <property type="entry name" value="P-loop containing nucleotide triphosphate hydrolases"/>
    <property type="match status" value="1"/>
</dbReference>
<organism evidence="11 12">
    <name type="scientific">Caproicibacterium argilliputei</name>
    <dbReference type="NCBI Taxonomy" id="3030016"/>
    <lineage>
        <taxon>Bacteria</taxon>
        <taxon>Bacillati</taxon>
        <taxon>Bacillota</taxon>
        <taxon>Clostridia</taxon>
        <taxon>Eubacteriales</taxon>
        <taxon>Oscillospiraceae</taxon>
        <taxon>Caproicibacterium</taxon>
    </lineage>
</organism>
<dbReference type="Proteomes" id="UP001300604">
    <property type="component" value="Chromosome"/>
</dbReference>
<evidence type="ECO:0000259" key="10">
    <source>
        <dbReference type="PROSITE" id="PS50929"/>
    </source>
</evidence>
<gene>
    <name evidence="11" type="ORF">PXC00_09165</name>
</gene>
<dbReference type="InterPro" id="IPR027417">
    <property type="entry name" value="P-loop_NTPase"/>
</dbReference>
<evidence type="ECO:0000256" key="5">
    <source>
        <dbReference type="ARBA" id="ARBA00022840"/>
    </source>
</evidence>
<dbReference type="CDD" id="cd18545">
    <property type="entry name" value="ABC_6TM_YknV_like"/>
    <property type="match status" value="1"/>
</dbReference>
<dbReference type="InterPro" id="IPR011527">
    <property type="entry name" value="ABC1_TM_dom"/>
</dbReference>
<dbReference type="PROSITE" id="PS50893">
    <property type="entry name" value="ABC_TRANSPORTER_2"/>
    <property type="match status" value="1"/>
</dbReference>
<dbReference type="PROSITE" id="PS50929">
    <property type="entry name" value="ABC_TM1F"/>
    <property type="match status" value="1"/>
</dbReference>
<dbReference type="SMART" id="SM00382">
    <property type="entry name" value="AAA"/>
    <property type="match status" value="1"/>
</dbReference>
<keyword evidence="4" id="KW-0547">Nucleotide-binding</keyword>
<dbReference type="GO" id="GO:0140359">
    <property type="term" value="F:ABC-type transporter activity"/>
    <property type="evidence" value="ECO:0007669"/>
    <property type="project" value="InterPro"/>
</dbReference>
<evidence type="ECO:0000256" key="4">
    <source>
        <dbReference type="ARBA" id="ARBA00022741"/>
    </source>
</evidence>
<keyword evidence="5 11" id="KW-0067">ATP-binding</keyword>
<dbReference type="GO" id="GO:0016887">
    <property type="term" value="F:ATP hydrolysis activity"/>
    <property type="evidence" value="ECO:0007669"/>
    <property type="project" value="InterPro"/>
</dbReference>
<evidence type="ECO:0000259" key="9">
    <source>
        <dbReference type="PROSITE" id="PS50893"/>
    </source>
</evidence>
<feature type="transmembrane region" description="Helical" evidence="8">
    <location>
        <begin position="280"/>
        <end position="298"/>
    </location>
</feature>
<dbReference type="Pfam" id="PF00664">
    <property type="entry name" value="ABC_membrane"/>
    <property type="match status" value="1"/>
</dbReference>
<dbReference type="CDD" id="cd03254">
    <property type="entry name" value="ABCC_Glucan_exporter_like"/>
    <property type="match status" value="1"/>
</dbReference>
<evidence type="ECO:0000256" key="2">
    <source>
        <dbReference type="ARBA" id="ARBA00022448"/>
    </source>
</evidence>
<dbReference type="Gene3D" id="1.20.1560.10">
    <property type="entry name" value="ABC transporter type 1, transmembrane domain"/>
    <property type="match status" value="1"/>
</dbReference>
<feature type="domain" description="ABC transmembrane type-1" evidence="10">
    <location>
        <begin position="36"/>
        <end position="317"/>
    </location>
</feature>
<keyword evidence="7 8" id="KW-0472">Membrane</keyword>
<comment type="subcellular location">
    <subcellularLocation>
        <location evidence="1">Cell membrane</location>
        <topology evidence="1">Multi-pass membrane protein</topology>
    </subcellularLocation>
</comment>
<sequence>MARNRYDVDEELETPFNMENLKNVFVYVGRYKWKMIFSLLLSAVGSVIGLTGPMLVQRAMDVAIPHKNMQLLIQLSCLLLGTILINIGFNAIRTILIAQVGQNIVHDIRKDLFDHLQVLPFSYYDNRPHGKILVRVVHYVNSVSNALSNGILNFIIEIINIIFIIVFMFQVNATLATITVAGLPVVAVFILLIKPRQRKAWQRVNDKNTNVNAFVQESIEGARVIESFDREQENDQILNRLLDARKKSWMGAIYISNTVWFTTQTVSQIVFSLVYIAGAYWFNPMVSFGVLLAMGTYASRFWQPIINLANIYNDFVNAVAYLERIFETMNEPAVIEDKPDAQELPPIQGRVEFRDVSFGYEPGQTILKHVSFTAEPGESIAIVGPTGAGKTTIVNLISRFYNIEDGAVCIDGHSVMDVTIHSLRSQMGIMLQDSFVFSGTIADNIRYGRLDATDEEVERAAKLLHADTFIRSLPQGYQTVVKERGGGLSQGQKQLLAFARTLLSDPRILVLDEATSSIDTSTEQLVQEGINLLLKGRTSFIIAHRLSTIRDCTRIMYVADGQILESGTHEELMEKKGLYYRLYMSQYQRTAVTQPAQI</sequence>
<dbReference type="PANTHER" id="PTHR24221">
    <property type="entry name" value="ATP-BINDING CASSETTE SUB-FAMILY B"/>
    <property type="match status" value="1"/>
</dbReference>
<evidence type="ECO:0000313" key="12">
    <source>
        <dbReference type="Proteomes" id="UP001300604"/>
    </source>
</evidence>
<evidence type="ECO:0000256" key="6">
    <source>
        <dbReference type="ARBA" id="ARBA00022989"/>
    </source>
</evidence>
<dbReference type="SUPFAM" id="SSF52540">
    <property type="entry name" value="P-loop containing nucleoside triphosphate hydrolases"/>
    <property type="match status" value="1"/>
</dbReference>
<accession>A0AA97D8F1</accession>
<feature type="transmembrane region" description="Helical" evidence="8">
    <location>
        <begin position="36"/>
        <end position="56"/>
    </location>
</feature>
<dbReference type="GO" id="GO:0005886">
    <property type="term" value="C:plasma membrane"/>
    <property type="evidence" value="ECO:0007669"/>
    <property type="project" value="UniProtKB-SubCell"/>
</dbReference>
<protein>
    <submittedName>
        <fullName evidence="11">ABC transporter ATP-binding protein</fullName>
    </submittedName>
</protein>
<evidence type="ECO:0000256" key="8">
    <source>
        <dbReference type="SAM" id="Phobius"/>
    </source>
</evidence>
<evidence type="ECO:0000256" key="1">
    <source>
        <dbReference type="ARBA" id="ARBA00004651"/>
    </source>
</evidence>
<name>A0AA97D8F1_9FIRM</name>
<evidence type="ECO:0000256" key="7">
    <source>
        <dbReference type="ARBA" id="ARBA00023136"/>
    </source>
</evidence>
<dbReference type="InterPro" id="IPR039421">
    <property type="entry name" value="Type_1_exporter"/>
</dbReference>
<dbReference type="AlphaFoldDB" id="A0AA97D8F1"/>
<evidence type="ECO:0000313" key="11">
    <source>
        <dbReference type="EMBL" id="WOC31387.1"/>
    </source>
</evidence>
<dbReference type="PANTHER" id="PTHR24221:SF436">
    <property type="entry name" value="LMO0107 PROTEIN"/>
    <property type="match status" value="1"/>
</dbReference>
<keyword evidence="6 8" id="KW-1133">Transmembrane helix</keyword>
<keyword evidence="2" id="KW-0813">Transport</keyword>